<dbReference type="AlphaFoldDB" id="Q1YE82"/>
<sequence length="278" mass="32112">MDRNPNEFGFGNGENHPRWKNRVGLLASLKEKRWGTWEVIGQEIIMRERSRSYVQCRCVVTQKEREVLLDNLLSGKSRGPRGVNHVKNGGEAVGVLRNKTASLLGERFDAMKQRCENPNNTAYADYGGRGIKVCFIRDEFVRWGLDKFKYDDLITGQLNRIDNDGNYEFDNINLVPQRRNLRNKRDNRYIVFGGDKVIANDLWDLIKFLDRRFDLSKDRVARLVSQGATLERILDTKPRKKRSLLPPMEPNPAIVRMYQGTEGFKILSELVHKTGTQA</sequence>
<organism evidence="1 2">
    <name type="scientific">Aurantimonas manganoxydans (strain ATCC BAA-1229 / DSM 21871 / SI85-9A1)</name>
    <dbReference type="NCBI Taxonomy" id="287752"/>
    <lineage>
        <taxon>Bacteria</taxon>
        <taxon>Pseudomonadati</taxon>
        <taxon>Pseudomonadota</taxon>
        <taxon>Alphaproteobacteria</taxon>
        <taxon>Hyphomicrobiales</taxon>
        <taxon>Aurantimonadaceae</taxon>
        <taxon>Aurantimonas</taxon>
    </lineage>
</organism>
<reference evidence="1" key="1">
    <citation type="journal article" date="2008" name="Appl. Environ. Microbiol.">
        <title>Genomic insights into Mn(II) oxidation by the marine alphaproteobacterium Aurantimonas sp. strain SI85-9A1.</title>
        <authorList>
            <person name="Dick G.J."/>
            <person name="Podell S."/>
            <person name="Johnson H.A."/>
            <person name="Rivera-Espinoza Y."/>
            <person name="Bernier-Latmani R."/>
            <person name="McCarthy J.K."/>
            <person name="Torpey J.W."/>
            <person name="Clement B.G."/>
            <person name="Gaasterland T."/>
            <person name="Tebo B.M."/>
        </authorList>
    </citation>
    <scope>NUCLEOTIDE SEQUENCE [LARGE SCALE GENOMIC DNA]</scope>
    <source>
        <strain evidence="1">SI85-9A1</strain>
    </source>
</reference>
<evidence type="ECO:0000313" key="1">
    <source>
        <dbReference type="EMBL" id="EAS48517.1"/>
    </source>
</evidence>
<dbReference type="EMBL" id="AAPJ01000009">
    <property type="protein sequence ID" value="EAS48517.1"/>
    <property type="molecule type" value="Genomic_DNA"/>
</dbReference>
<protein>
    <submittedName>
        <fullName evidence="1">Uncharacterized protein</fullName>
    </submittedName>
</protein>
<comment type="caution">
    <text evidence="1">The sequence shown here is derived from an EMBL/GenBank/DDBJ whole genome shotgun (WGS) entry which is preliminary data.</text>
</comment>
<dbReference type="RefSeq" id="WP_009211345.1">
    <property type="nucleotide sequence ID" value="NZ_BBWP01000040.1"/>
</dbReference>
<proteinExistence type="predicted"/>
<accession>Q1YE82</accession>
<gene>
    <name evidence="1" type="ORF">SI859A1_03535</name>
</gene>
<name>Q1YE82_AURMS</name>
<keyword evidence="2" id="KW-1185">Reference proteome</keyword>
<dbReference type="HOGENOM" id="CLU_1000458_0_0_5"/>
<dbReference type="OrthoDB" id="7181366at2"/>
<evidence type="ECO:0000313" key="2">
    <source>
        <dbReference type="Proteomes" id="UP000000321"/>
    </source>
</evidence>
<dbReference type="BioCyc" id="AURANTIMONAS:SI859A1_03535-MONOMER"/>
<dbReference type="Proteomes" id="UP000000321">
    <property type="component" value="Unassembled WGS sequence"/>
</dbReference>